<feature type="region of interest" description="Disordered" evidence="1">
    <location>
        <begin position="1"/>
        <end position="30"/>
    </location>
</feature>
<protein>
    <submittedName>
        <fullName evidence="2">Uncharacterized protein</fullName>
    </submittedName>
</protein>
<accession>A0A438HX22</accession>
<gene>
    <name evidence="2" type="ORF">CK203_029421</name>
</gene>
<sequence>MGNKQRVAFEPRASPKTHTHPHTHALTTSGHRGLHLHRLNFQEAENLEVPFSEEEIHSALLELNGDKAPRLDGFTVAFWQACWDFVKEEILELFKEFYDQKILCQKPEHHFPGPYSKERGAEDLGISSPLAF</sequence>
<comment type="caution">
    <text evidence="2">The sequence shown here is derived from an EMBL/GenBank/DDBJ whole genome shotgun (WGS) entry which is preliminary data.</text>
</comment>
<evidence type="ECO:0000256" key="1">
    <source>
        <dbReference type="SAM" id="MobiDB-lite"/>
    </source>
</evidence>
<dbReference type="Proteomes" id="UP000288805">
    <property type="component" value="Unassembled WGS sequence"/>
</dbReference>
<dbReference type="EMBL" id="QGNW01000168">
    <property type="protein sequence ID" value="RVW89014.1"/>
    <property type="molecule type" value="Genomic_DNA"/>
</dbReference>
<evidence type="ECO:0000313" key="2">
    <source>
        <dbReference type="EMBL" id="RVW89014.1"/>
    </source>
</evidence>
<organism evidence="2 3">
    <name type="scientific">Vitis vinifera</name>
    <name type="common">Grape</name>
    <dbReference type="NCBI Taxonomy" id="29760"/>
    <lineage>
        <taxon>Eukaryota</taxon>
        <taxon>Viridiplantae</taxon>
        <taxon>Streptophyta</taxon>
        <taxon>Embryophyta</taxon>
        <taxon>Tracheophyta</taxon>
        <taxon>Spermatophyta</taxon>
        <taxon>Magnoliopsida</taxon>
        <taxon>eudicotyledons</taxon>
        <taxon>Gunneridae</taxon>
        <taxon>Pentapetalae</taxon>
        <taxon>rosids</taxon>
        <taxon>Vitales</taxon>
        <taxon>Vitaceae</taxon>
        <taxon>Viteae</taxon>
        <taxon>Vitis</taxon>
    </lineage>
</organism>
<proteinExistence type="predicted"/>
<reference evidence="2 3" key="1">
    <citation type="journal article" date="2018" name="PLoS Genet.">
        <title>Population sequencing reveals clonal diversity and ancestral inbreeding in the grapevine cultivar Chardonnay.</title>
        <authorList>
            <person name="Roach M.J."/>
            <person name="Johnson D.L."/>
            <person name="Bohlmann J."/>
            <person name="van Vuuren H.J."/>
            <person name="Jones S.J."/>
            <person name="Pretorius I.S."/>
            <person name="Schmidt S.A."/>
            <person name="Borneman A.R."/>
        </authorList>
    </citation>
    <scope>NUCLEOTIDE SEQUENCE [LARGE SCALE GENOMIC DNA]</scope>
    <source>
        <strain evidence="3">cv. Chardonnay</strain>
        <tissue evidence="2">Leaf</tissue>
    </source>
</reference>
<name>A0A438HX22_VITVI</name>
<dbReference type="AlphaFoldDB" id="A0A438HX22"/>
<evidence type="ECO:0000313" key="3">
    <source>
        <dbReference type="Proteomes" id="UP000288805"/>
    </source>
</evidence>